<keyword evidence="6" id="KW-1185">Reference proteome</keyword>
<reference evidence="5" key="1">
    <citation type="submission" date="2015-01" db="EMBL/GenBank/DDBJ databases">
        <title>Transcriptome Assembly of Fopius arisanus.</title>
        <authorList>
            <person name="Geib S."/>
        </authorList>
    </citation>
    <scope>NUCLEOTIDE SEQUENCE</scope>
</reference>
<dbReference type="AlphaFoldDB" id="A0A0C9R5U2"/>
<feature type="region of interest" description="Disordered" evidence="3">
    <location>
        <begin position="1"/>
        <end position="22"/>
    </location>
</feature>
<dbReference type="InterPro" id="IPR013762">
    <property type="entry name" value="Integrase-like_cat_sf"/>
</dbReference>
<dbReference type="GO" id="GO:0015074">
    <property type="term" value="P:DNA integration"/>
    <property type="evidence" value="ECO:0007669"/>
    <property type="project" value="InterPro"/>
</dbReference>
<sequence length="538" mass="61244">MESSDDSCDSESDYEEESTRNINGEAQDITENLLPTKSCLRYKLCYNKFIKWAKQNQSEEFTENAFLVYFHDQSKKLKASTLWSEWSMLKSVLDLSHNINLKTFQKLGAFLKKQSKGYRPKKSQIFLWDHIKTFLQDAPDSVYLAMKVILIFGVCGALRTIEFCNIQTSDIEDTGTKYIVNIPETKTYNPRTFVIGLPMYNVVHLYAALRPDGLSTNRFFLTYQNGMCRRQVIGKNKFLGTPKAIALFLKLSDPEKFTGHSFRRTSATLLANTEPNVTILMQHGGWTSEKVARGYCESSLQSKERMFHKIATENESITTKNPHPMSSTSTKNLNRGTSDYPPETENPRSLLRMSTNHSRPECSYRMKKNSHSAVSPELNANFQSASTSNFDTSFENLNSTLENDSDDEVLQNFNSAFLNNNNPEIASSSTDGANINTSSSRKPLASMDNLIRPASFPVHLNSHSSSLKRLVPAYGNLPTGQPSKQQKRSESRRESTNREETDKRNIEHRTLDNPIITMNHCTINNLIIKNYYYNSQNM</sequence>
<organism evidence="5">
    <name type="scientific">Fopius arisanus</name>
    <dbReference type="NCBI Taxonomy" id="64838"/>
    <lineage>
        <taxon>Eukaryota</taxon>
        <taxon>Metazoa</taxon>
        <taxon>Ecdysozoa</taxon>
        <taxon>Arthropoda</taxon>
        <taxon>Hexapoda</taxon>
        <taxon>Insecta</taxon>
        <taxon>Pterygota</taxon>
        <taxon>Neoptera</taxon>
        <taxon>Endopterygota</taxon>
        <taxon>Hymenoptera</taxon>
        <taxon>Apocrita</taxon>
        <taxon>Ichneumonoidea</taxon>
        <taxon>Braconidae</taxon>
        <taxon>Opiinae</taxon>
        <taxon>Fopius</taxon>
    </lineage>
</organism>
<evidence type="ECO:0000256" key="1">
    <source>
        <dbReference type="ARBA" id="ARBA00023125"/>
    </source>
</evidence>
<dbReference type="Proteomes" id="UP000694866">
    <property type="component" value="Unplaced"/>
</dbReference>
<dbReference type="EMBL" id="GBYB01011664">
    <property type="protein sequence ID" value="JAG81431.1"/>
    <property type="molecule type" value="Transcribed_RNA"/>
</dbReference>
<evidence type="ECO:0000313" key="7">
    <source>
        <dbReference type="RefSeq" id="XP_011299682.1"/>
    </source>
</evidence>
<feature type="domain" description="Tyr recombinase" evidence="4">
    <location>
        <begin position="134"/>
        <end position="298"/>
    </location>
</feature>
<dbReference type="OrthoDB" id="7697859at2759"/>
<evidence type="ECO:0000256" key="2">
    <source>
        <dbReference type="ARBA" id="ARBA00023172"/>
    </source>
</evidence>
<feature type="compositionally biased region" description="Polar residues" evidence="3">
    <location>
        <begin position="424"/>
        <end position="441"/>
    </location>
</feature>
<dbReference type="InterPro" id="IPR002104">
    <property type="entry name" value="Integrase_catalytic"/>
</dbReference>
<name>A0A0C9R5U2_9HYME</name>
<dbReference type="GO" id="GO:0006310">
    <property type="term" value="P:DNA recombination"/>
    <property type="evidence" value="ECO:0007669"/>
    <property type="project" value="UniProtKB-KW"/>
</dbReference>
<dbReference type="Gene3D" id="1.10.443.10">
    <property type="entry name" value="Intergrase catalytic core"/>
    <property type="match status" value="1"/>
</dbReference>
<dbReference type="GeneID" id="105264482"/>
<reference evidence="7" key="2">
    <citation type="submission" date="2025-04" db="UniProtKB">
        <authorList>
            <consortium name="RefSeq"/>
        </authorList>
    </citation>
    <scope>IDENTIFICATION</scope>
    <source>
        <strain evidence="7">USDA-PBARC FA_bdor</strain>
        <tissue evidence="7">Whole organism</tissue>
    </source>
</reference>
<protein>
    <recommendedName>
        <fullName evidence="4">Tyr recombinase domain-containing protein</fullName>
    </recommendedName>
</protein>
<dbReference type="InterPro" id="IPR050090">
    <property type="entry name" value="Tyrosine_recombinase_XerCD"/>
</dbReference>
<evidence type="ECO:0000259" key="4">
    <source>
        <dbReference type="Pfam" id="PF00589"/>
    </source>
</evidence>
<feature type="compositionally biased region" description="Basic and acidic residues" evidence="3">
    <location>
        <begin position="487"/>
        <end position="507"/>
    </location>
</feature>
<evidence type="ECO:0000256" key="3">
    <source>
        <dbReference type="SAM" id="MobiDB-lite"/>
    </source>
</evidence>
<evidence type="ECO:0000313" key="6">
    <source>
        <dbReference type="Proteomes" id="UP000694866"/>
    </source>
</evidence>
<feature type="compositionally biased region" description="Acidic residues" evidence="3">
    <location>
        <begin position="1"/>
        <end position="16"/>
    </location>
</feature>
<dbReference type="PANTHER" id="PTHR30349:SF41">
    <property type="entry name" value="INTEGRASE_RECOMBINASE PROTEIN MJ0367-RELATED"/>
    <property type="match status" value="1"/>
</dbReference>
<dbReference type="GO" id="GO:0003677">
    <property type="term" value="F:DNA binding"/>
    <property type="evidence" value="ECO:0007669"/>
    <property type="project" value="UniProtKB-KW"/>
</dbReference>
<keyword evidence="1" id="KW-0238">DNA-binding</keyword>
<evidence type="ECO:0000313" key="5">
    <source>
        <dbReference type="EMBL" id="JAG81431.1"/>
    </source>
</evidence>
<feature type="region of interest" description="Disordered" evidence="3">
    <location>
        <begin position="424"/>
        <end position="444"/>
    </location>
</feature>
<accession>A0A9R1TXL0</accession>
<dbReference type="PANTHER" id="PTHR30349">
    <property type="entry name" value="PHAGE INTEGRASE-RELATED"/>
    <property type="match status" value="1"/>
</dbReference>
<feature type="region of interest" description="Disordered" evidence="3">
    <location>
        <begin position="472"/>
        <end position="507"/>
    </location>
</feature>
<dbReference type="SUPFAM" id="SSF56349">
    <property type="entry name" value="DNA breaking-rejoining enzymes"/>
    <property type="match status" value="1"/>
</dbReference>
<keyword evidence="2" id="KW-0233">DNA recombination</keyword>
<feature type="compositionally biased region" description="Polar residues" evidence="3">
    <location>
        <begin position="313"/>
        <end position="337"/>
    </location>
</feature>
<feature type="region of interest" description="Disordered" evidence="3">
    <location>
        <begin position="313"/>
        <end position="363"/>
    </location>
</feature>
<dbReference type="InterPro" id="IPR011010">
    <property type="entry name" value="DNA_brk_join_enz"/>
</dbReference>
<accession>A0A0C9R5U2</accession>
<dbReference type="KEGG" id="fas:105264482"/>
<dbReference type="Pfam" id="PF00589">
    <property type="entry name" value="Phage_integrase"/>
    <property type="match status" value="1"/>
</dbReference>
<gene>
    <name evidence="7" type="primary">LOC105264482</name>
    <name evidence="5" type="ORF">g.3099</name>
</gene>
<proteinExistence type="predicted"/>
<dbReference type="RefSeq" id="XP_011299682.1">
    <property type="nucleotide sequence ID" value="XM_011301380.1"/>
</dbReference>